<dbReference type="Pfam" id="PF12796">
    <property type="entry name" value="Ank_2"/>
    <property type="match status" value="1"/>
</dbReference>
<keyword evidence="1" id="KW-0040">ANK repeat</keyword>
<dbReference type="PROSITE" id="PS50088">
    <property type="entry name" value="ANK_REPEAT"/>
    <property type="match status" value="1"/>
</dbReference>
<organism evidence="4 5">
    <name type="scientific">Globisporangium ultimum (strain ATCC 200006 / CBS 805.95 / DAOM BR144)</name>
    <name type="common">Pythium ultimum</name>
    <dbReference type="NCBI Taxonomy" id="431595"/>
    <lineage>
        <taxon>Eukaryota</taxon>
        <taxon>Sar</taxon>
        <taxon>Stramenopiles</taxon>
        <taxon>Oomycota</taxon>
        <taxon>Peronosporomycetes</taxon>
        <taxon>Pythiales</taxon>
        <taxon>Pythiaceae</taxon>
        <taxon>Globisporangium</taxon>
    </lineage>
</organism>
<reference evidence="5" key="1">
    <citation type="journal article" date="2010" name="Genome Biol.">
        <title>Genome sequence of the necrotrophic plant pathogen Pythium ultimum reveals original pathogenicity mechanisms and effector repertoire.</title>
        <authorList>
            <person name="Levesque C.A."/>
            <person name="Brouwer H."/>
            <person name="Cano L."/>
            <person name="Hamilton J.P."/>
            <person name="Holt C."/>
            <person name="Huitema E."/>
            <person name="Raffaele S."/>
            <person name="Robideau G.P."/>
            <person name="Thines M."/>
            <person name="Win J."/>
            <person name="Zerillo M.M."/>
            <person name="Beakes G.W."/>
            <person name="Boore J.L."/>
            <person name="Busam D."/>
            <person name="Dumas B."/>
            <person name="Ferriera S."/>
            <person name="Fuerstenberg S.I."/>
            <person name="Gachon C.M."/>
            <person name="Gaulin E."/>
            <person name="Govers F."/>
            <person name="Grenville-Briggs L."/>
            <person name="Horner N."/>
            <person name="Hostetler J."/>
            <person name="Jiang R.H."/>
            <person name="Johnson J."/>
            <person name="Krajaejun T."/>
            <person name="Lin H."/>
            <person name="Meijer H.J."/>
            <person name="Moore B."/>
            <person name="Morris P."/>
            <person name="Phuntmart V."/>
            <person name="Puiu D."/>
            <person name="Shetty J."/>
            <person name="Stajich J.E."/>
            <person name="Tripathy S."/>
            <person name="Wawra S."/>
            <person name="van West P."/>
            <person name="Whitty B.R."/>
            <person name="Coutinho P.M."/>
            <person name="Henrissat B."/>
            <person name="Martin F."/>
            <person name="Thomas P.D."/>
            <person name="Tyler B.M."/>
            <person name="De Vries R.P."/>
            <person name="Kamoun S."/>
            <person name="Yandell M."/>
            <person name="Tisserat N."/>
            <person name="Buell C.R."/>
        </authorList>
    </citation>
    <scope>NUCLEOTIDE SEQUENCE</scope>
    <source>
        <strain evidence="5">DAOM:BR144</strain>
    </source>
</reference>
<dbReference type="InterPro" id="IPR036770">
    <property type="entry name" value="Ankyrin_rpt-contain_sf"/>
</dbReference>
<comment type="similarity">
    <text evidence="2">Belongs to the iron/ascorbate-dependent oxidoreductase family.</text>
</comment>
<dbReference type="PROSITE" id="PS50297">
    <property type="entry name" value="ANK_REP_REGION"/>
    <property type="match status" value="1"/>
</dbReference>
<dbReference type="GO" id="GO:0046872">
    <property type="term" value="F:metal ion binding"/>
    <property type="evidence" value="ECO:0007669"/>
    <property type="project" value="UniProtKB-KW"/>
</dbReference>
<dbReference type="VEuPathDB" id="FungiDB:PYU1_G000719"/>
<reference evidence="5" key="2">
    <citation type="submission" date="2010-04" db="EMBL/GenBank/DDBJ databases">
        <authorList>
            <person name="Buell R."/>
            <person name="Hamilton J."/>
            <person name="Hostetler J."/>
        </authorList>
    </citation>
    <scope>NUCLEOTIDE SEQUENCE [LARGE SCALE GENOMIC DNA]</scope>
    <source>
        <strain evidence="5">DAOM:BR144</strain>
    </source>
</reference>
<evidence type="ECO:0000256" key="1">
    <source>
        <dbReference type="PROSITE-ProRule" id="PRU00023"/>
    </source>
</evidence>
<dbReference type="Gene3D" id="2.60.120.620">
    <property type="entry name" value="q2cbj1_9rhob like domain"/>
    <property type="match status" value="1"/>
</dbReference>
<dbReference type="SUPFAM" id="SSF48403">
    <property type="entry name" value="Ankyrin repeat"/>
    <property type="match status" value="1"/>
</dbReference>
<dbReference type="OMA" id="MCMDPKT"/>
<proteinExistence type="inferred from homology"/>
<feature type="repeat" description="ANK" evidence="1">
    <location>
        <begin position="214"/>
        <end position="235"/>
    </location>
</feature>
<dbReference type="EnsemblProtists" id="PYU1_T000719">
    <property type="protein sequence ID" value="PYU1_T000719"/>
    <property type="gene ID" value="PYU1_G000719"/>
</dbReference>
<protein>
    <recommendedName>
        <fullName evidence="3">Fe2OG dioxygenase domain-containing protein</fullName>
    </recommendedName>
</protein>
<evidence type="ECO:0000313" key="4">
    <source>
        <dbReference type="EnsemblProtists" id="PYU1_T000719"/>
    </source>
</evidence>
<dbReference type="PROSITE" id="PS51471">
    <property type="entry name" value="FE2OG_OXY"/>
    <property type="match status" value="1"/>
</dbReference>
<feature type="domain" description="Fe2OG dioxygenase" evidence="3">
    <location>
        <begin position="391"/>
        <end position="480"/>
    </location>
</feature>
<dbReference type="InterPro" id="IPR002110">
    <property type="entry name" value="Ankyrin_rpt"/>
</dbReference>
<dbReference type="AlphaFoldDB" id="K3W6X8"/>
<keyword evidence="2" id="KW-0479">Metal-binding</keyword>
<dbReference type="Proteomes" id="UP000019132">
    <property type="component" value="Unassembled WGS sequence"/>
</dbReference>
<name>K3W6X8_GLOUD</name>
<dbReference type="EMBL" id="GL376620">
    <property type="status" value="NOT_ANNOTATED_CDS"/>
    <property type="molecule type" value="Genomic_DNA"/>
</dbReference>
<sequence length="495" mass="54815">MAWMRDARSALQELNHFATAAQALTSLFERFEEDATRAWVLTQLLKWQAPAQATRAVGDIVAQFDALNEEDHTAAAAGDTGGSAYDGIDTEAMLLVMGKPALLFATSIYDEELALLVWNGFVRFQQHCHRFDLLRQVFDNACDSHGFCALHYAIEAQMDEFVARVANDLLVWTEHDKNESRTAVLKQICARVVTQDVVLPVGKNQIQGKNIASGGSSLLHVAARKGELGIVKMLLAPPFEFALSQRDWDGNTSLRLAALYGHDSVAALLQPLTPSEPILESASLPALQAKRDALAKARYIASLETPASMLQSHKFPKIWSQDECREVLSVLERVTTQHGWCTQRHAAYPTTDMPCYRVVPIESWVRGTLVSRLFSQLYDCYAIPRETKQITFRELFYVKYEAKPGERAELGIHCDGSVLSFNVLLNNAAEFTGGGTFFEATKETIHITQGDAVVHSGKVRHAGAPVLEGKRMILVGFLDIVDRVFSSYANGKNEA</sequence>
<evidence type="ECO:0000256" key="2">
    <source>
        <dbReference type="RuleBase" id="RU003682"/>
    </source>
</evidence>
<dbReference type="InterPro" id="IPR005123">
    <property type="entry name" value="Oxoglu/Fe-dep_dioxygenase_dom"/>
</dbReference>
<evidence type="ECO:0000259" key="3">
    <source>
        <dbReference type="PROSITE" id="PS51471"/>
    </source>
</evidence>
<dbReference type="HOGENOM" id="CLU_592482_0_0_1"/>
<accession>K3W6X8</accession>
<keyword evidence="2" id="KW-0560">Oxidoreductase</keyword>
<dbReference type="InParanoid" id="K3W6X8"/>
<keyword evidence="2" id="KW-0408">Iron</keyword>
<keyword evidence="5" id="KW-1185">Reference proteome</keyword>
<dbReference type="Gene3D" id="1.25.40.20">
    <property type="entry name" value="Ankyrin repeat-containing domain"/>
    <property type="match status" value="1"/>
</dbReference>
<dbReference type="STRING" id="431595.K3W6X8"/>
<reference evidence="4" key="3">
    <citation type="submission" date="2015-02" db="UniProtKB">
        <authorList>
            <consortium name="EnsemblProtists"/>
        </authorList>
    </citation>
    <scope>IDENTIFICATION</scope>
    <source>
        <strain evidence="4">DAOM BR144</strain>
    </source>
</reference>
<evidence type="ECO:0000313" key="5">
    <source>
        <dbReference type="Proteomes" id="UP000019132"/>
    </source>
</evidence>
<dbReference type="GO" id="GO:0016491">
    <property type="term" value="F:oxidoreductase activity"/>
    <property type="evidence" value="ECO:0007669"/>
    <property type="project" value="UniProtKB-KW"/>
</dbReference>
<dbReference type="eggNOG" id="ENOG502RKAZ">
    <property type="taxonomic scope" value="Eukaryota"/>
</dbReference>